<keyword evidence="4 8" id="KW-0285">Flavoprotein</keyword>
<dbReference type="PANTHER" id="PTHR45754">
    <property type="entry name" value="METHYLENETETRAHYDROFOLATE REDUCTASE"/>
    <property type="match status" value="1"/>
</dbReference>
<dbReference type="EMBL" id="FONZ01000006">
    <property type="protein sequence ID" value="SFF35919.1"/>
    <property type="molecule type" value="Genomic_DNA"/>
</dbReference>
<comment type="similarity">
    <text evidence="3 8">Belongs to the methylenetetrahydrofolate reductase family.</text>
</comment>
<evidence type="ECO:0000256" key="6">
    <source>
        <dbReference type="ARBA" id="ARBA00023002"/>
    </source>
</evidence>
<evidence type="ECO:0000256" key="8">
    <source>
        <dbReference type="RuleBase" id="RU003862"/>
    </source>
</evidence>
<accession>A0A1I2I0L7</accession>
<reference evidence="11" key="1">
    <citation type="submission" date="2016-10" db="EMBL/GenBank/DDBJ databases">
        <authorList>
            <person name="Varghese N."/>
            <person name="Submissions S."/>
        </authorList>
    </citation>
    <scope>NUCLEOTIDE SEQUENCE [LARGE SCALE GENOMIC DNA]</scope>
    <source>
        <strain evidence="11">DSM 19083</strain>
    </source>
</reference>
<dbReference type="PANTHER" id="PTHR45754:SF3">
    <property type="entry name" value="METHYLENETETRAHYDROFOLATE REDUCTASE (NADPH)"/>
    <property type="match status" value="1"/>
</dbReference>
<comment type="pathway">
    <text evidence="2 8">One-carbon metabolism; tetrahydrofolate interconversion.</text>
</comment>
<organism evidence="10 11">
    <name type="scientific">Flavimobilis marinus</name>
    <dbReference type="NCBI Taxonomy" id="285351"/>
    <lineage>
        <taxon>Bacteria</taxon>
        <taxon>Bacillati</taxon>
        <taxon>Actinomycetota</taxon>
        <taxon>Actinomycetes</taxon>
        <taxon>Micrococcales</taxon>
        <taxon>Jonesiaceae</taxon>
        <taxon>Flavimobilis</taxon>
    </lineage>
</organism>
<evidence type="ECO:0000256" key="5">
    <source>
        <dbReference type="ARBA" id="ARBA00022827"/>
    </source>
</evidence>
<dbReference type="GO" id="GO:0035999">
    <property type="term" value="P:tetrahydrofolate interconversion"/>
    <property type="evidence" value="ECO:0007669"/>
    <property type="project" value="UniProtKB-UniPathway"/>
</dbReference>
<keyword evidence="5 8" id="KW-0274">FAD</keyword>
<dbReference type="RefSeq" id="WP_093379740.1">
    <property type="nucleotide sequence ID" value="NZ_BNAN01000001.1"/>
</dbReference>
<evidence type="ECO:0000256" key="7">
    <source>
        <dbReference type="ARBA" id="ARBA00048628"/>
    </source>
</evidence>
<dbReference type="GO" id="GO:0106312">
    <property type="term" value="F:methylenetetrahydrofolate reductase (NADH) activity"/>
    <property type="evidence" value="ECO:0007669"/>
    <property type="project" value="UniProtKB-EC"/>
</dbReference>
<keyword evidence="6 8" id="KW-0560">Oxidoreductase</keyword>
<gene>
    <name evidence="10" type="ORF">SAMN04488035_2656</name>
</gene>
<dbReference type="AlphaFoldDB" id="A0A1I2I0L7"/>
<dbReference type="Proteomes" id="UP000198520">
    <property type="component" value="Unassembled WGS sequence"/>
</dbReference>
<dbReference type="GO" id="GO:0071949">
    <property type="term" value="F:FAD binding"/>
    <property type="evidence" value="ECO:0007669"/>
    <property type="project" value="TreeGrafter"/>
</dbReference>
<proteinExistence type="inferred from homology"/>
<dbReference type="InterPro" id="IPR029041">
    <property type="entry name" value="FAD-linked_oxidoreductase-like"/>
</dbReference>
<dbReference type="Gene3D" id="3.20.20.220">
    <property type="match status" value="1"/>
</dbReference>
<evidence type="ECO:0000256" key="2">
    <source>
        <dbReference type="ARBA" id="ARBA00004777"/>
    </source>
</evidence>
<protein>
    <recommendedName>
        <fullName evidence="8">Methylenetetrahydrofolate reductase</fullName>
    </recommendedName>
</protein>
<dbReference type="SUPFAM" id="SSF51730">
    <property type="entry name" value="FAD-linked oxidoreductase"/>
    <property type="match status" value="1"/>
</dbReference>
<dbReference type="InterPro" id="IPR003171">
    <property type="entry name" value="Mehydrof_redctse-like"/>
</dbReference>
<dbReference type="Pfam" id="PF02219">
    <property type="entry name" value="MTHFR"/>
    <property type="match status" value="1"/>
</dbReference>
<name>A0A1I2I0L7_9MICO</name>
<dbReference type="GO" id="GO:0009086">
    <property type="term" value="P:methionine biosynthetic process"/>
    <property type="evidence" value="ECO:0007669"/>
    <property type="project" value="TreeGrafter"/>
</dbReference>
<feature type="region of interest" description="Disordered" evidence="9">
    <location>
        <begin position="1"/>
        <end position="20"/>
    </location>
</feature>
<keyword evidence="11" id="KW-1185">Reference proteome</keyword>
<evidence type="ECO:0000256" key="4">
    <source>
        <dbReference type="ARBA" id="ARBA00022630"/>
    </source>
</evidence>
<dbReference type="OrthoDB" id="9812555at2"/>
<dbReference type="STRING" id="285351.SAMN04488035_2656"/>
<evidence type="ECO:0000313" key="11">
    <source>
        <dbReference type="Proteomes" id="UP000198520"/>
    </source>
</evidence>
<comment type="catalytic activity">
    <reaction evidence="7">
        <text>(6S)-5-methyl-5,6,7,8-tetrahydrofolate + NAD(+) = (6R)-5,10-methylene-5,6,7,8-tetrahydrofolate + NADH + H(+)</text>
        <dbReference type="Rhea" id="RHEA:19821"/>
        <dbReference type="ChEBI" id="CHEBI:15378"/>
        <dbReference type="ChEBI" id="CHEBI:15636"/>
        <dbReference type="ChEBI" id="CHEBI:18608"/>
        <dbReference type="ChEBI" id="CHEBI:57540"/>
        <dbReference type="ChEBI" id="CHEBI:57945"/>
        <dbReference type="EC" id="1.5.1.54"/>
    </reaction>
    <physiologicalReaction direction="right-to-left" evidence="7">
        <dbReference type="Rhea" id="RHEA:19823"/>
    </physiologicalReaction>
</comment>
<evidence type="ECO:0000256" key="1">
    <source>
        <dbReference type="ARBA" id="ARBA00001974"/>
    </source>
</evidence>
<evidence type="ECO:0000313" key="10">
    <source>
        <dbReference type="EMBL" id="SFF35919.1"/>
    </source>
</evidence>
<sequence length="348" mass="36330">MAASASASPTPPDPTAQRPTISFELMPPRNPAAAPKFWETARRLLEAKPDFVSVTYGAAGQDRATSTAVLEALVRDVPALPIAHLTCVGTTREEMREVVRDFLSRGVRSFLALRGDPPADQPSWRPTPDGVASSVELVALLREVEAERCEQNAAAALRGAARPLTIAVAAFPGGNPAARTSPEQEVARLKDKQDAGASFAITQLFYEPATYTGFVAAARAAGVTIPILAGLLPATDPTRLARVEALTGVAAPRDLVADLERLTDPAERHARGVRASVELASAVLDAGAPGLHIYTFNQHKAALDLLEGVHLGGGSARPAPAGVTAPDLARGPWVVPATTRPTIQGAPA</sequence>
<evidence type="ECO:0000256" key="9">
    <source>
        <dbReference type="SAM" id="MobiDB-lite"/>
    </source>
</evidence>
<dbReference type="GO" id="GO:0005829">
    <property type="term" value="C:cytosol"/>
    <property type="evidence" value="ECO:0007669"/>
    <property type="project" value="TreeGrafter"/>
</dbReference>
<dbReference type="CDD" id="cd00537">
    <property type="entry name" value="MTHFR"/>
    <property type="match status" value="1"/>
</dbReference>
<evidence type="ECO:0000256" key="3">
    <source>
        <dbReference type="ARBA" id="ARBA00006743"/>
    </source>
</evidence>
<comment type="cofactor">
    <cofactor evidence="1 8">
        <name>FAD</name>
        <dbReference type="ChEBI" id="CHEBI:57692"/>
    </cofactor>
</comment>
<dbReference type="UniPathway" id="UPA00193"/>